<dbReference type="InterPro" id="IPR053107">
    <property type="entry name" value="TNFRSF18"/>
</dbReference>
<keyword evidence="1" id="KW-0472">Membrane</keyword>
<feature type="domain" description="TNFR-Cys" evidence="3">
    <location>
        <begin position="109"/>
        <end position="147"/>
    </location>
</feature>
<dbReference type="PRINTS" id="PR01968">
    <property type="entry name" value="TNFACTORR18"/>
</dbReference>
<keyword evidence="5" id="KW-1185">Reference proteome</keyword>
<dbReference type="InterPro" id="IPR001368">
    <property type="entry name" value="TNFR/NGFR_Cys_rich_reg"/>
</dbReference>
<evidence type="ECO:0000256" key="1">
    <source>
        <dbReference type="SAM" id="Phobius"/>
    </source>
</evidence>
<evidence type="ECO:0000313" key="4">
    <source>
        <dbReference type="EMBL" id="CAK6440479.1"/>
    </source>
</evidence>
<protein>
    <recommendedName>
        <fullName evidence="3">TNFR-Cys domain-containing protein</fullName>
    </recommendedName>
</protein>
<dbReference type="Gene3D" id="2.10.50.10">
    <property type="entry name" value="Tumor Necrosis Factor Receptor, subunit A, domain 2"/>
    <property type="match status" value="1"/>
</dbReference>
<dbReference type="CDD" id="cd13417">
    <property type="entry name" value="TNFRSF18"/>
    <property type="match status" value="1"/>
</dbReference>
<gene>
    <name evidence="4" type="ORF">MPIPNATIZW_LOCUS8785</name>
</gene>
<dbReference type="Proteomes" id="UP001314169">
    <property type="component" value="Chromosome 2"/>
</dbReference>
<feature type="signal peptide" evidence="2">
    <location>
        <begin position="1"/>
        <end position="21"/>
    </location>
</feature>
<proteinExistence type="predicted"/>
<keyword evidence="2" id="KW-0732">Signal</keyword>
<evidence type="ECO:0000313" key="5">
    <source>
        <dbReference type="Proteomes" id="UP001314169"/>
    </source>
</evidence>
<dbReference type="SMART" id="SM00208">
    <property type="entry name" value="TNFR"/>
    <property type="match status" value="2"/>
</dbReference>
<keyword evidence="1" id="KW-0812">Transmembrane</keyword>
<dbReference type="InterPro" id="IPR034018">
    <property type="entry name" value="TNFRSF18_N"/>
</dbReference>
<dbReference type="InterPro" id="IPR022318">
    <property type="entry name" value="TNFR_18"/>
</dbReference>
<dbReference type="EMBL" id="OY882859">
    <property type="protein sequence ID" value="CAK6440479.1"/>
    <property type="molecule type" value="Genomic_DNA"/>
</dbReference>
<keyword evidence="1" id="KW-1133">Transmembrane helix</keyword>
<feature type="domain" description="TNFR-Cys" evidence="3">
    <location>
        <begin position="66"/>
        <end position="106"/>
    </location>
</feature>
<reference evidence="4" key="1">
    <citation type="submission" date="2023-12" db="EMBL/GenBank/DDBJ databases">
        <authorList>
            <person name="Brown T."/>
        </authorList>
    </citation>
    <scope>NUCLEOTIDE SEQUENCE</scope>
</reference>
<evidence type="ECO:0000259" key="3">
    <source>
        <dbReference type="SMART" id="SM00208"/>
    </source>
</evidence>
<organism evidence="4 5">
    <name type="scientific">Pipistrellus nathusii</name>
    <name type="common">Nathusius' pipistrelle</name>
    <dbReference type="NCBI Taxonomy" id="59473"/>
    <lineage>
        <taxon>Eukaryota</taxon>
        <taxon>Metazoa</taxon>
        <taxon>Chordata</taxon>
        <taxon>Craniata</taxon>
        <taxon>Vertebrata</taxon>
        <taxon>Euteleostomi</taxon>
        <taxon>Mammalia</taxon>
        <taxon>Eutheria</taxon>
        <taxon>Laurasiatheria</taxon>
        <taxon>Chiroptera</taxon>
        <taxon>Yangochiroptera</taxon>
        <taxon>Vespertilionidae</taxon>
        <taxon>Pipistrellus</taxon>
    </lineage>
</organism>
<dbReference type="PANTHER" id="PTHR47388">
    <property type="entry name" value="TUMOR NECROSIS FACTOR RECEPTOR SUPERFAMILY MEMBER 18"/>
    <property type="match status" value="1"/>
</dbReference>
<feature type="transmembrane region" description="Helical" evidence="1">
    <location>
        <begin position="164"/>
        <end position="185"/>
    </location>
</feature>
<evidence type="ECO:0000256" key="2">
    <source>
        <dbReference type="SAM" id="SignalP"/>
    </source>
</evidence>
<dbReference type="PANTHER" id="PTHR47388:SF1">
    <property type="entry name" value="TUMOR NECROSIS FACTOR RECEPTOR SUPERFAMILY MEMBER 18"/>
    <property type="match status" value="1"/>
</dbReference>
<accession>A0ABN9ZQC1</accession>
<sequence>MGARAALWGVALLCALGLGRGSPAAPQGSPGGPSCAPGRLLRGAGRDARCCGPCASAEACPAEARCTCLQPEFHCADPECQTCRHHPCPPGQGVKAYGNFTFGFKCVDCAAGTFSGGREGRCTPWADCSRHGLPTMFPGNKTHNAVCSPVPPPPPAEPRCPPTAVLAVAACVLVLVAAHLGLHLWQLRRQRMWSPEARLLPEAPPPPEDACSCQFPEEERGEQLLEEKDRLGACE</sequence>
<name>A0ABN9ZQC1_PIPNA</name>
<feature type="chain" id="PRO_5046695803" description="TNFR-Cys domain-containing protein" evidence="2">
    <location>
        <begin position="22"/>
        <end position="235"/>
    </location>
</feature>